<dbReference type="InterPro" id="IPR020904">
    <property type="entry name" value="Sc_DH/Rdtase_CS"/>
</dbReference>
<organism evidence="4 5">
    <name type="scientific">Chamaesiphon minutus (strain ATCC 27169 / PCC 6605)</name>
    <dbReference type="NCBI Taxonomy" id="1173020"/>
    <lineage>
        <taxon>Bacteria</taxon>
        <taxon>Bacillati</taxon>
        <taxon>Cyanobacteriota</taxon>
        <taxon>Cyanophyceae</taxon>
        <taxon>Gomontiellales</taxon>
        <taxon>Chamaesiphonaceae</taxon>
        <taxon>Chamaesiphon</taxon>
    </lineage>
</organism>
<sequence length="241" mass="26889">MKTTKNTVLITGGTSGIGLALAKQFVDADNQVIVTVTNVAKAVEIQKQLPNVKIELADMRDRAALDRLASNYQDVNILINNVGIQYNYDFADLAVPFDKIEDELDINLVSHLYLTKQFLPQFLTKQSAAIVNISSGLAIVPKQSAPIYCASKAALHSFSRALRWQLENTNIKVFEIIPPIVDTLMTAGRGRGKISPEALVAEFWHNFERDRYEVQVGKTKLLVFLDRLMPTLAERFIRSGL</sequence>
<dbReference type="KEGG" id="cmp:Cha6605_4234"/>
<evidence type="ECO:0000256" key="1">
    <source>
        <dbReference type="ARBA" id="ARBA00006484"/>
    </source>
</evidence>
<dbReference type="HOGENOM" id="CLU_010194_2_6_3"/>
<dbReference type="Pfam" id="PF00106">
    <property type="entry name" value="adh_short"/>
    <property type="match status" value="1"/>
</dbReference>
<protein>
    <submittedName>
        <fullName evidence="4">Short-chain dehydrogenase, teichoic and lipoteichoic acid D-alanine esterification</fullName>
    </submittedName>
</protein>
<dbReference type="PANTHER" id="PTHR44196:SF1">
    <property type="entry name" value="DEHYDROGENASE_REDUCTASE SDR FAMILY MEMBER 7B"/>
    <property type="match status" value="1"/>
</dbReference>
<evidence type="ECO:0000256" key="3">
    <source>
        <dbReference type="RuleBase" id="RU000363"/>
    </source>
</evidence>
<keyword evidence="5" id="KW-1185">Reference proteome</keyword>
<dbReference type="PATRIC" id="fig|1173020.3.peg.4853"/>
<proteinExistence type="inferred from homology"/>
<dbReference type="RefSeq" id="WP_015161285.1">
    <property type="nucleotide sequence ID" value="NC_019697.1"/>
</dbReference>
<dbReference type="STRING" id="1173020.Cha6605_4234"/>
<evidence type="ECO:0000313" key="4">
    <source>
        <dbReference type="EMBL" id="AFY95176.1"/>
    </source>
</evidence>
<dbReference type="GO" id="GO:0016491">
    <property type="term" value="F:oxidoreductase activity"/>
    <property type="evidence" value="ECO:0007669"/>
    <property type="project" value="UniProtKB-KW"/>
</dbReference>
<dbReference type="EMBL" id="CP003600">
    <property type="protein sequence ID" value="AFY95176.1"/>
    <property type="molecule type" value="Genomic_DNA"/>
</dbReference>
<evidence type="ECO:0000256" key="2">
    <source>
        <dbReference type="ARBA" id="ARBA00023002"/>
    </source>
</evidence>
<dbReference type="GO" id="GO:0016020">
    <property type="term" value="C:membrane"/>
    <property type="evidence" value="ECO:0007669"/>
    <property type="project" value="TreeGrafter"/>
</dbReference>
<comment type="similarity">
    <text evidence="1 3">Belongs to the short-chain dehydrogenases/reductases (SDR) family.</text>
</comment>
<dbReference type="PROSITE" id="PS00061">
    <property type="entry name" value="ADH_SHORT"/>
    <property type="match status" value="1"/>
</dbReference>
<dbReference type="SUPFAM" id="SSF51735">
    <property type="entry name" value="NAD(P)-binding Rossmann-fold domains"/>
    <property type="match status" value="1"/>
</dbReference>
<dbReference type="AlphaFoldDB" id="K9UL43"/>
<dbReference type="Gene3D" id="3.40.50.720">
    <property type="entry name" value="NAD(P)-binding Rossmann-like Domain"/>
    <property type="match status" value="1"/>
</dbReference>
<dbReference type="PRINTS" id="PR00081">
    <property type="entry name" value="GDHRDH"/>
</dbReference>
<dbReference type="InterPro" id="IPR002347">
    <property type="entry name" value="SDR_fam"/>
</dbReference>
<dbReference type="OrthoDB" id="9785520at2"/>
<dbReference type="eggNOG" id="COG3967">
    <property type="taxonomic scope" value="Bacteria"/>
</dbReference>
<keyword evidence="2" id="KW-0560">Oxidoreductase</keyword>
<evidence type="ECO:0000313" key="5">
    <source>
        <dbReference type="Proteomes" id="UP000010366"/>
    </source>
</evidence>
<dbReference type="InterPro" id="IPR036291">
    <property type="entry name" value="NAD(P)-bd_dom_sf"/>
</dbReference>
<reference evidence="4 5" key="1">
    <citation type="submission" date="2012-05" db="EMBL/GenBank/DDBJ databases">
        <title>Finished chromosome of genome of Chamaesiphon sp. PCC 6605.</title>
        <authorList>
            <consortium name="US DOE Joint Genome Institute"/>
            <person name="Gugger M."/>
            <person name="Coursin T."/>
            <person name="Rippka R."/>
            <person name="Tandeau De Marsac N."/>
            <person name="Huntemann M."/>
            <person name="Wei C.-L."/>
            <person name="Han J."/>
            <person name="Detter J.C."/>
            <person name="Han C."/>
            <person name="Tapia R."/>
            <person name="Chen A."/>
            <person name="Kyrpides N."/>
            <person name="Mavromatis K."/>
            <person name="Markowitz V."/>
            <person name="Szeto E."/>
            <person name="Ivanova N."/>
            <person name="Pagani I."/>
            <person name="Pati A."/>
            <person name="Goodwin L."/>
            <person name="Nordberg H.P."/>
            <person name="Cantor M.N."/>
            <person name="Hua S.X."/>
            <person name="Woyke T."/>
            <person name="Kerfeld C.A."/>
        </authorList>
    </citation>
    <scope>NUCLEOTIDE SEQUENCE [LARGE SCALE GENOMIC DNA]</scope>
    <source>
        <strain evidence="5">ATCC 27169 / PCC 6605</strain>
    </source>
</reference>
<dbReference type="Proteomes" id="UP000010366">
    <property type="component" value="Chromosome"/>
</dbReference>
<gene>
    <name evidence="4" type="ORF">Cha6605_4234</name>
</gene>
<dbReference type="PANTHER" id="PTHR44196">
    <property type="entry name" value="DEHYDROGENASE/REDUCTASE SDR FAMILY MEMBER 7B"/>
    <property type="match status" value="1"/>
</dbReference>
<dbReference type="PRINTS" id="PR00080">
    <property type="entry name" value="SDRFAMILY"/>
</dbReference>
<accession>K9UL43</accession>
<name>K9UL43_CHAP6</name>